<dbReference type="SMART" id="SM01387">
    <property type="entry name" value="Ribosomal_S15"/>
    <property type="match status" value="1"/>
</dbReference>
<dbReference type="GO" id="GO:0005840">
    <property type="term" value="C:ribosome"/>
    <property type="evidence" value="ECO:0007669"/>
    <property type="project" value="UniProtKB-KW"/>
</dbReference>
<name>A0A088CJ38_9VIRI</name>
<dbReference type="GeneID" id="20358012"/>
<dbReference type="EMBL" id="KJ746598">
    <property type="protein sequence ID" value="AID67561.1"/>
    <property type="molecule type" value="Genomic_DNA"/>
</dbReference>
<dbReference type="PROSITE" id="PS00362">
    <property type="entry name" value="RIBOSOMAL_S15"/>
    <property type="match status" value="1"/>
</dbReference>
<dbReference type="SUPFAM" id="SSF47060">
    <property type="entry name" value="S15/NS1 RNA-binding domain"/>
    <property type="match status" value="1"/>
</dbReference>
<reference evidence="6" key="1">
    <citation type="journal article" date="2014" name="BMC Genomics">
        <title>Six newly sequenced chloroplast genomes from prasinophyte green algae provide insights into the relationships among prasinophyte lineages and the diversity of streamlined genome architecture in picoplanktonic species.</title>
        <authorList>
            <person name="Lemieux C."/>
            <person name="Otis C."/>
            <person name="Turmel M."/>
        </authorList>
    </citation>
    <scope>NUCLEOTIDE SEQUENCE</scope>
</reference>
<dbReference type="GO" id="GO:0003735">
    <property type="term" value="F:structural constituent of ribosome"/>
    <property type="evidence" value="ECO:0007669"/>
    <property type="project" value="InterPro"/>
</dbReference>
<accession>A0A088CJ38</accession>
<evidence type="ECO:0000256" key="1">
    <source>
        <dbReference type="ARBA" id="ARBA00008434"/>
    </source>
</evidence>
<dbReference type="GO" id="GO:0005737">
    <property type="term" value="C:cytoplasm"/>
    <property type="evidence" value="ECO:0007669"/>
    <property type="project" value="UniProtKB-ARBA"/>
</dbReference>
<keyword evidence="6" id="KW-0150">Chloroplast</keyword>
<keyword evidence="3 5" id="KW-0687">Ribonucleoprotein</keyword>
<dbReference type="GO" id="GO:1990904">
    <property type="term" value="C:ribonucleoprotein complex"/>
    <property type="evidence" value="ECO:0007669"/>
    <property type="project" value="UniProtKB-KW"/>
</dbReference>
<evidence type="ECO:0000256" key="4">
    <source>
        <dbReference type="ARBA" id="ARBA00035250"/>
    </source>
</evidence>
<dbReference type="AlphaFoldDB" id="A0A088CJ38"/>
<evidence type="ECO:0000256" key="2">
    <source>
        <dbReference type="ARBA" id="ARBA00022980"/>
    </source>
</evidence>
<gene>
    <name evidence="6" type="primary">rps15</name>
</gene>
<keyword evidence="6" id="KW-0934">Plastid</keyword>
<dbReference type="InterPro" id="IPR005290">
    <property type="entry name" value="Ribosomal_uS15_bac-type"/>
</dbReference>
<protein>
    <recommendedName>
        <fullName evidence="4">Small ribosomal subunit protein uS15c</fullName>
    </recommendedName>
</protein>
<keyword evidence="2 5" id="KW-0689">Ribosomal protein</keyword>
<sequence length="61" mass="7286">MPTKNKERTKTLLLEEVQSFTIRVKQLTQHLKKNPKDFSAERGLYQILAKRKRLLNYLNTL</sequence>
<dbReference type="Gene3D" id="1.10.287.10">
    <property type="entry name" value="S15/NS1, RNA-binding"/>
    <property type="match status" value="1"/>
</dbReference>
<geneLocation type="chloroplast" evidence="6"/>
<evidence type="ECO:0000313" key="6">
    <source>
        <dbReference type="EMBL" id="AID67561.1"/>
    </source>
</evidence>
<dbReference type="PANTHER" id="PTHR23321:SF26">
    <property type="entry name" value="SMALL RIBOSOMAL SUBUNIT PROTEIN US15M"/>
    <property type="match status" value="1"/>
</dbReference>
<dbReference type="RefSeq" id="YP_009057478.1">
    <property type="nucleotide sequence ID" value="NC_024817.1"/>
</dbReference>
<dbReference type="InterPro" id="IPR000589">
    <property type="entry name" value="Ribosomal_uS15"/>
</dbReference>
<dbReference type="InterPro" id="IPR009068">
    <property type="entry name" value="uS15_NS1_RNA-bd_sf"/>
</dbReference>
<evidence type="ECO:0000256" key="5">
    <source>
        <dbReference type="RuleBase" id="RU003919"/>
    </source>
</evidence>
<dbReference type="PANTHER" id="PTHR23321">
    <property type="entry name" value="RIBOSOMAL PROTEIN S15, BACTERIAL AND ORGANELLAR"/>
    <property type="match status" value="1"/>
</dbReference>
<organism evidence="6">
    <name type="scientific">Prasinoderma coloniale</name>
    <dbReference type="NCBI Taxonomy" id="156133"/>
    <lineage>
        <taxon>Eukaryota</taxon>
        <taxon>Viridiplantae</taxon>
        <taxon>Prasinodermophyta</taxon>
        <taxon>Prasinodermophyceae</taxon>
        <taxon>Prasinodermales</taxon>
        <taxon>Prasinodermaceae</taxon>
        <taxon>Prasinoderma</taxon>
    </lineage>
</organism>
<dbReference type="GO" id="GO:0006412">
    <property type="term" value="P:translation"/>
    <property type="evidence" value="ECO:0007669"/>
    <property type="project" value="InterPro"/>
</dbReference>
<comment type="similarity">
    <text evidence="1 5">Belongs to the universal ribosomal protein uS15 family.</text>
</comment>
<proteinExistence type="inferred from homology"/>
<dbReference type="Pfam" id="PF00312">
    <property type="entry name" value="Ribosomal_S15"/>
    <property type="match status" value="1"/>
</dbReference>
<evidence type="ECO:0000256" key="3">
    <source>
        <dbReference type="ARBA" id="ARBA00023274"/>
    </source>
</evidence>